<evidence type="ECO:0000259" key="13">
    <source>
        <dbReference type="Pfam" id="PF06974"/>
    </source>
</evidence>
<evidence type="ECO:0000256" key="10">
    <source>
        <dbReference type="ARBA" id="ARBA00048109"/>
    </source>
</evidence>
<dbReference type="InterPro" id="IPR004255">
    <property type="entry name" value="O-acyltransferase_WSD1_N"/>
</dbReference>
<protein>
    <recommendedName>
        <fullName evidence="4">diacylglycerol O-acyltransferase</fullName>
        <ecNumber evidence="4">2.3.1.20</ecNumber>
    </recommendedName>
</protein>
<dbReference type="AlphaFoldDB" id="A0A011PQA4"/>
<keyword evidence="8" id="KW-0443">Lipid metabolism</keyword>
<evidence type="ECO:0000256" key="5">
    <source>
        <dbReference type="ARBA" id="ARBA00022516"/>
    </source>
</evidence>
<evidence type="ECO:0000313" key="15">
    <source>
        <dbReference type="Proteomes" id="UP000021816"/>
    </source>
</evidence>
<evidence type="ECO:0000256" key="11">
    <source>
        <dbReference type="SAM" id="MobiDB-lite"/>
    </source>
</evidence>
<evidence type="ECO:0000256" key="1">
    <source>
        <dbReference type="ARBA" id="ARBA00004771"/>
    </source>
</evidence>
<comment type="pathway">
    <text evidence="1">Glycerolipid metabolism; triacylglycerol biosynthesis.</text>
</comment>
<dbReference type="InterPro" id="IPR023213">
    <property type="entry name" value="CAT-like_dom_sf"/>
</dbReference>
<feature type="region of interest" description="Disordered" evidence="11">
    <location>
        <begin position="507"/>
        <end position="547"/>
    </location>
</feature>
<gene>
    <name evidence="14" type="ORF">AW10_02476</name>
</gene>
<dbReference type="SUPFAM" id="SSF52777">
    <property type="entry name" value="CoA-dependent acyltransferases"/>
    <property type="match status" value="1"/>
</dbReference>
<dbReference type="Proteomes" id="UP000021816">
    <property type="component" value="Unassembled WGS sequence"/>
</dbReference>
<dbReference type="Gene3D" id="3.30.559.10">
    <property type="entry name" value="Chloramphenicol acetyltransferase-like domain"/>
    <property type="match status" value="1"/>
</dbReference>
<evidence type="ECO:0000256" key="4">
    <source>
        <dbReference type="ARBA" id="ARBA00013244"/>
    </source>
</evidence>
<sequence>MTVREKVSHVDTAWLRMDRPENLMQIVGVMILIGRVDAERCKRILAKRLLRYRRFRQIARLDADGACWVDDTDFDIDRHLRRSLLPAPGGKHELQKFVAELASEALNPARPRWEFKLVELADGNSAMIVRIHHAIADGIALIGVMDALTDAEIDAAEDDRWPAKPGSAAAGRQNARRESDADDTGEPFGHAIIEPLAEVAQSILEVGGHLWGQYRALRDEPGAVADYARVAASVAKEIGKLALLPSDSQTRFKGKPGTVKRVAWSEPTSLAEIKACGKHLGCSVNDTLLSCVAGALRSYLVAKGDAVNDAEIRVMVPVNLRAPSDGEKHPDARDDLGNRFGLIALELPIGIENPLARLYATRARMAALKGSYQALLTFALLGATGMAPGFVEEKVLEVLASKTTAVMTNVPGVQQARYFAGQKIDQQLVWVPQAGDIGMGVSILSYNGRVQFGLITDKRLVDDPQSIVDRFAEEFEKLLWLVLLEPGDLLANPDAVAKDLARTVLGQSASPSPRRTTTARFQSASSARAASTSSRSIASMATKSAAS</sequence>
<comment type="pathway">
    <text evidence="2">Lipid metabolism.</text>
</comment>
<dbReference type="PANTHER" id="PTHR31650:SF1">
    <property type="entry name" value="WAX ESTER SYNTHASE_DIACYLGLYCEROL ACYLTRANSFERASE 4-RELATED"/>
    <property type="match status" value="1"/>
</dbReference>
<dbReference type="PANTHER" id="PTHR31650">
    <property type="entry name" value="O-ACYLTRANSFERASE (WSD1-LIKE) FAMILY PROTEIN"/>
    <property type="match status" value="1"/>
</dbReference>
<evidence type="ECO:0000256" key="6">
    <source>
        <dbReference type="ARBA" id="ARBA00022679"/>
    </source>
</evidence>
<evidence type="ECO:0000259" key="12">
    <source>
        <dbReference type="Pfam" id="PF03007"/>
    </source>
</evidence>
<dbReference type="NCBIfam" id="TIGR02946">
    <property type="entry name" value="acyl_WS_DGAT"/>
    <property type="match status" value="1"/>
</dbReference>
<dbReference type="Pfam" id="PF06974">
    <property type="entry name" value="WS_DGAT_C"/>
    <property type="match status" value="1"/>
</dbReference>
<keyword evidence="9 14" id="KW-0012">Acyltransferase</keyword>
<name>A0A011PQA4_9PROT</name>
<organism evidence="14 15">
    <name type="scientific">Candidatus Accumulibacter appositus</name>
    <dbReference type="NCBI Taxonomy" id="1454003"/>
    <lineage>
        <taxon>Bacteria</taxon>
        <taxon>Pseudomonadati</taxon>
        <taxon>Pseudomonadota</taxon>
        <taxon>Betaproteobacteria</taxon>
        <taxon>Candidatus Accumulibacter</taxon>
    </lineage>
</organism>
<evidence type="ECO:0000313" key="14">
    <source>
        <dbReference type="EMBL" id="EXI79202.1"/>
    </source>
</evidence>
<evidence type="ECO:0000256" key="2">
    <source>
        <dbReference type="ARBA" id="ARBA00005189"/>
    </source>
</evidence>
<evidence type="ECO:0000256" key="8">
    <source>
        <dbReference type="ARBA" id="ARBA00023098"/>
    </source>
</evidence>
<dbReference type="Pfam" id="PF03007">
    <property type="entry name" value="WS_DGAT_cat"/>
    <property type="match status" value="1"/>
</dbReference>
<comment type="similarity">
    <text evidence="3">Belongs to the long-chain O-acyltransferase family.</text>
</comment>
<dbReference type="GO" id="GO:0004144">
    <property type="term" value="F:diacylglycerol O-acyltransferase activity"/>
    <property type="evidence" value="ECO:0007669"/>
    <property type="project" value="UniProtKB-EC"/>
</dbReference>
<comment type="catalytic activity">
    <reaction evidence="10">
        <text>an acyl-CoA + a 1,2-diacyl-sn-glycerol = a triacyl-sn-glycerol + CoA</text>
        <dbReference type="Rhea" id="RHEA:10868"/>
        <dbReference type="ChEBI" id="CHEBI:17815"/>
        <dbReference type="ChEBI" id="CHEBI:57287"/>
        <dbReference type="ChEBI" id="CHEBI:58342"/>
        <dbReference type="ChEBI" id="CHEBI:64615"/>
        <dbReference type="EC" id="2.3.1.20"/>
    </reaction>
</comment>
<evidence type="ECO:0000256" key="7">
    <source>
        <dbReference type="ARBA" id="ARBA00022798"/>
    </source>
</evidence>
<feature type="compositionally biased region" description="Low complexity" evidence="11">
    <location>
        <begin position="514"/>
        <end position="547"/>
    </location>
</feature>
<keyword evidence="6 14" id="KW-0808">Transferase</keyword>
<dbReference type="EC" id="2.3.1.20" evidence="4"/>
<feature type="region of interest" description="Disordered" evidence="11">
    <location>
        <begin position="156"/>
        <end position="188"/>
    </location>
</feature>
<accession>A0A011PQA4</accession>
<reference evidence="14 15" key="1">
    <citation type="submission" date="2014-02" db="EMBL/GenBank/DDBJ databases">
        <title>Expanding our view of genomic diversity in Candidatus Accumulibacter clades.</title>
        <authorList>
            <person name="Skennerton C.T."/>
            <person name="Barr J.J."/>
            <person name="Slater F.R."/>
            <person name="Bond P.L."/>
            <person name="Tyson G.W."/>
        </authorList>
    </citation>
    <scope>NUCLEOTIDE SEQUENCE [LARGE SCALE GENOMIC DNA]</scope>
    <source>
        <strain evidence="15">BA-92</strain>
    </source>
</reference>
<dbReference type="EMBL" id="JEMX01000059">
    <property type="protein sequence ID" value="EXI79202.1"/>
    <property type="molecule type" value="Genomic_DNA"/>
</dbReference>
<dbReference type="InterPro" id="IPR045034">
    <property type="entry name" value="O-acyltransferase_WSD1-like"/>
</dbReference>
<dbReference type="GO" id="GO:0006071">
    <property type="term" value="P:glycerol metabolic process"/>
    <property type="evidence" value="ECO:0007669"/>
    <property type="project" value="UniProtKB-KW"/>
</dbReference>
<evidence type="ECO:0000256" key="3">
    <source>
        <dbReference type="ARBA" id="ARBA00009587"/>
    </source>
</evidence>
<dbReference type="InterPro" id="IPR014292">
    <property type="entry name" value="Acyl_transf_WS/DGAT"/>
</dbReference>
<keyword evidence="5" id="KW-0444">Lipid biosynthesis</keyword>
<dbReference type="PATRIC" id="fig|1454003.3.peg.2528"/>
<dbReference type="InterPro" id="IPR009721">
    <property type="entry name" value="O-acyltransferase_WSD1_C"/>
</dbReference>
<evidence type="ECO:0000256" key="9">
    <source>
        <dbReference type="ARBA" id="ARBA00023315"/>
    </source>
</evidence>
<dbReference type="GO" id="GO:0019432">
    <property type="term" value="P:triglyceride biosynthetic process"/>
    <property type="evidence" value="ECO:0007669"/>
    <property type="project" value="UniProtKB-UniPathway"/>
</dbReference>
<feature type="domain" description="O-acyltransferase WSD1-like N-terminal" evidence="12">
    <location>
        <begin position="8"/>
        <end position="287"/>
    </location>
</feature>
<dbReference type="GO" id="GO:0005886">
    <property type="term" value="C:plasma membrane"/>
    <property type="evidence" value="ECO:0007669"/>
    <property type="project" value="TreeGrafter"/>
</dbReference>
<keyword evidence="7" id="KW-0319">Glycerol metabolism</keyword>
<comment type="caution">
    <text evidence="14">The sequence shown here is derived from an EMBL/GenBank/DDBJ whole genome shotgun (WGS) entry which is preliminary data.</text>
</comment>
<dbReference type="UniPathway" id="UPA00282"/>
<dbReference type="STRING" id="1454003.AW10_02476"/>
<feature type="domain" description="O-acyltransferase WSD1 C-terminal" evidence="13">
    <location>
        <begin position="337"/>
        <end position="478"/>
    </location>
</feature>
<proteinExistence type="inferred from homology"/>